<feature type="compositionally biased region" description="Basic and acidic residues" evidence="10">
    <location>
        <begin position="22"/>
        <end position="35"/>
    </location>
</feature>
<feature type="region of interest" description="Disordered" evidence="10">
    <location>
        <begin position="532"/>
        <end position="552"/>
    </location>
</feature>
<dbReference type="GO" id="GO:0008270">
    <property type="term" value="F:zinc ion binding"/>
    <property type="evidence" value="ECO:0007669"/>
    <property type="project" value="UniProtKB-KW"/>
</dbReference>
<evidence type="ECO:0000256" key="1">
    <source>
        <dbReference type="ARBA" id="ARBA00004123"/>
    </source>
</evidence>
<evidence type="ECO:0000256" key="7">
    <source>
        <dbReference type="ARBA" id="ARBA00023242"/>
    </source>
</evidence>
<dbReference type="InterPro" id="IPR000467">
    <property type="entry name" value="G_patch_dom"/>
</dbReference>
<keyword evidence="3" id="KW-0677">Repeat</keyword>
<comment type="caution">
    <text evidence="14">The sequence shown here is derived from an EMBL/GenBank/DDBJ whole genome shotgun (WGS) entry which is preliminary data.</text>
</comment>
<evidence type="ECO:0000313" key="14">
    <source>
        <dbReference type="EMBL" id="KAJ5520017.1"/>
    </source>
</evidence>
<dbReference type="EMBL" id="JAPWDS010000001">
    <property type="protein sequence ID" value="KAJ5520017.1"/>
    <property type="molecule type" value="Genomic_DNA"/>
</dbReference>
<evidence type="ECO:0000313" key="15">
    <source>
        <dbReference type="Proteomes" id="UP001149954"/>
    </source>
</evidence>
<feature type="region of interest" description="Disordered" evidence="10">
    <location>
        <begin position="476"/>
        <end position="511"/>
    </location>
</feature>
<feature type="region of interest" description="Disordered" evidence="10">
    <location>
        <begin position="1"/>
        <end position="62"/>
    </location>
</feature>
<dbReference type="PROSITE" id="PS50199">
    <property type="entry name" value="ZF_RANBP2_2"/>
    <property type="match status" value="1"/>
</dbReference>
<dbReference type="GO" id="GO:0005634">
    <property type="term" value="C:nucleus"/>
    <property type="evidence" value="ECO:0007669"/>
    <property type="project" value="UniProtKB-SubCell"/>
</dbReference>
<dbReference type="InterPro" id="IPR012677">
    <property type="entry name" value="Nucleotide-bd_a/b_plait_sf"/>
</dbReference>
<feature type="domain" description="RRM" evidence="11">
    <location>
        <begin position="156"/>
        <end position="242"/>
    </location>
</feature>
<dbReference type="Pfam" id="PF00641">
    <property type="entry name" value="Zn_ribbon_RanBP"/>
    <property type="match status" value="1"/>
</dbReference>
<dbReference type="PANTHER" id="PTHR13948:SF3">
    <property type="entry name" value="FI21118P1"/>
    <property type="match status" value="1"/>
</dbReference>
<dbReference type="SUPFAM" id="SSF54928">
    <property type="entry name" value="RNA-binding domain, RBD"/>
    <property type="match status" value="2"/>
</dbReference>
<dbReference type="InterPro" id="IPR036443">
    <property type="entry name" value="Znf_RanBP2_sf"/>
</dbReference>
<organism evidence="14 15">
    <name type="scientific">Penicillium fimorum</name>
    <dbReference type="NCBI Taxonomy" id="1882269"/>
    <lineage>
        <taxon>Eukaryota</taxon>
        <taxon>Fungi</taxon>
        <taxon>Dikarya</taxon>
        <taxon>Ascomycota</taxon>
        <taxon>Pezizomycotina</taxon>
        <taxon>Eurotiomycetes</taxon>
        <taxon>Eurotiomycetidae</taxon>
        <taxon>Eurotiales</taxon>
        <taxon>Aspergillaceae</taxon>
        <taxon>Penicillium</taxon>
    </lineage>
</organism>
<dbReference type="PROSITE" id="PS00028">
    <property type="entry name" value="ZINC_FINGER_C2H2_1"/>
    <property type="match status" value="1"/>
</dbReference>
<dbReference type="Proteomes" id="UP001149954">
    <property type="component" value="Unassembled WGS sequence"/>
</dbReference>
<protein>
    <recommendedName>
        <fullName evidence="16">Zinc finger, RanBP2-type</fullName>
    </recommendedName>
</protein>
<feature type="compositionally biased region" description="Low complexity" evidence="10">
    <location>
        <begin position="541"/>
        <end position="552"/>
    </location>
</feature>
<dbReference type="Gene3D" id="4.10.1060.10">
    <property type="entry name" value="Zinc finger, RanBP2-type"/>
    <property type="match status" value="1"/>
</dbReference>
<dbReference type="PROSITE" id="PS50102">
    <property type="entry name" value="RRM"/>
    <property type="match status" value="2"/>
</dbReference>
<feature type="domain" description="RanBP2-type" evidence="13">
    <location>
        <begin position="249"/>
        <end position="280"/>
    </location>
</feature>
<dbReference type="InterPro" id="IPR035979">
    <property type="entry name" value="RBD_domain_sf"/>
</dbReference>
<evidence type="ECO:0000256" key="4">
    <source>
        <dbReference type="ARBA" id="ARBA00022771"/>
    </source>
</evidence>
<evidence type="ECO:0000259" key="13">
    <source>
        <dbReference type="PROSITE" id="PS50199"/>
    </source>
</evidence>
<feature type="region of interest" description="Disordered" evidence="10">
    <location>
        <begin position="700"/>
        <end position="741"/>
    </location>
</feature>
<keyword evidence="7" id="KW-0539">Nucleus</keyword>
<feature type="compositionally biased region" description="Basic and acidic residues" evidence="10">
    <location>
        <begin position="705"/>
        <end position="729"/>
    </location>
</feature>
<dbReference type="AlphaFoldDB" id="A0A9X0CBJ6"/>
<evidence type="ECO:0000256" key="2">
    <source>
        <dbReference type="ARBA" id="ARBA00022723"/>
    </source>
</evidence>
<dbReference type="PROSITE" id="PS01358">
    <property type="entry name" value="ZF_RANBP2_1"/>
    <property type="match status" value="1"/>
</dbReference>
<feature type="compositionally biased region" description="Basic and acidic residues" evidence="10">
    <location>
        <begin position="484"/>
        <end position="496"/>
    </location>
</feature>
<feature type="domain" description="RRM" evidence="11">
    <location>
        <begin position="311"/>
        <end position="425"/>
    </location>
</feature>
<reference evidence="14" key="2">
    <citation type="journal article" date="2023" name="IMA Fungus">
        <title>Comparative genomic study of the Penicillium genus elucidates a diverse pangenome and 15 lateral gene transfer events.</title>
        <authorList>
            <person name="Petersen C."/>
            <person name="Sorensen T."/>
            <person name="Nielsen M.R."/>
            <person name="Sondergaard T.E."/>
            <person name="Sorensen J.L."/>
            <person name="Fitzpatrick D.A."/>
            <person name="Frisvad J.C."/>
            <person name="Nielsen K.L."/>
        </authorList>
    </citation>
    <scope>NUCLEOTIDE SEQUENCE</scope>
    <source>
        <strain evidence="14">IBT 29495</strain>
    </source>
</reference>
<feature type="compositionally biased region" description="Basic and acidic residues" evidence="10">
    <location>
        <begin position="127"/>
        <end position="136"/>
    </location>
</feature>
<evidence type="ECO:0000256" key="8">
    <source>
        <dbReference type="PROSITE-ProRule" id="PRU00176"/>
    </source>
</evidence>
<feature type="compositionally biased region" description="Low complexity" evidence="10">
    <location>
        <begin position="137"/>
        <end position="149"/>
    </location>
</feature>
<dbReference type="PANTHER" id="PTHR13948">
    <property type="entry name" value="RNA-BINDING PROTEIN"/>
    <property type="match status" value="1"/>
</dbReference>
<dbReference type="Pfam" id="PF00076">
    <property type="entry name" value="RRM_1"/>
    <property type="match status" value="1"/>
</dbReference>
<dbReference type="Pfam" id="PF01585">
    <property type="entry name" value="G-patch"/>
    <property type="match status" value="1"/>
</dbReference>
<feature type="domain" description="G-patch" evidence="12">
    <location>
        <begin position="740"/>
        <end position="786"/>
    </location>
</feature>
<keyword evidence="2" id="KW-0479">Metal-binding</keyword>
<evidence type="ECO:0000259" key="11">
    <source>
        <dbReference type="PROSITE" id="PS50102"/>
    </source>
</evidence>
<dbReference type="InterPro" id="IPR013087">
    <property type="entry name" value="Znf_C2H2_type"/>
</dbReference>
<accession>A0A9X0CBJ6</accession>
<feature type="region of interest" description="Disordered" evidence="10">
    <location>
        <begin position="334"/>
        <end position="363"/>
    </location>
</feature>
<sequence>MAPPYRNENFSSGSARRPFPSRNDRDGRMYDDRSRSRSPGKRLPARTSMVSLGISPETPLSHDKVPHVFEFELANKDRARSPPGRLAADTRLEYPRDRESGQGYRSNDRDDYRRRDPRSSPHRGRNTYKDRDREGYRSGSGNRSRSRQSNMVQVSREIMMEGLPVNITENDISAELSAFRADGLEDIRVIRDRQTKVSRQIGFLRFSSIDASRAFFERNQPSIFLYGPNEKSTKVRITYTREREDRARAKGASDWNCRKCLVLNFSTRSHCFKCGTPRPTDMDPIGPPGVSALKIANDGDNDVAPENQPSQFLLIRGLEASVTEEILAKGVSKLYRPSGNTDSAPDNQKKGSKVASTTGDSNLGAREGSLRRVLLVRDRETNASWRYGFAEFAGINDAQAAMTRLKSFEKFTISSKPVLVTYIHGGVFVPVMNPSSGPSHFTFSPSNNPSLQLMYWDDGAYVTELILSTPEDDAAANKTISNHGDAHSKGTKDSDKGKKRKADTSASANAKKLAMPTQLKFWSDRQAELHGTNRDAAGNPAESSSSATAVTETADTPAPSFADFKKSCCFLCMQYLKDAEQLEYHERESDIHRENLKDLFLRQRGVCWMMIYGVIPVHSPNYEGSTDEHREKLEREYSLPPTPRSFADLKRNWCLLCFSKFDTAAELLTHDRMSEHHRKELTKEDEVKWGLEQLKKAGIAQAAPEYRDRAKERRKAFGDDSNVRQRPSEPEEEDETPAQTTSIGATLLSKMGWSEGSGLGAQGTGVTAPIPTEIYAQGVGLGAQGSRLGEATEEAGRNTRGRYDEFLAKTKDAARQRYEEMDRS</sequence>
<keyword evidence="6 8" id="KW-0694">RNA-binding</keyword>
<evidence type="ECO:0000256" key="9">
    <source>
        <dbReference type="PROSITE-ProRule" id="PRU00322"/>
    </source>
</evidence>
<feature type="region of interest" description="Disordered" evidence="10">
    <location>
        <begin position="79"/>
        <end position="151"/>
    </location>
</feature>
<keyword evidence="15" id="KW-1185">Reference proteome</keyword>
<evidence type="ECO:0000256" key="10">
    <source>
        <dbReference type="SAM" id="MobiDB-lite"/>
    </source>
</evidence>
<dbReference type="SMART" id="SM00547">
    <property type="entry name" value="ZnF_RBZ"/>
    <property type="match status" value="1"/>
</dbReference>
<keyword evidence="4 9" id="KW-0863">Zinc-finger</keyword>
<dbReference type="InterPro" id="IPR001876">
    <property type="entry name" value="Znf_RanBP2"/>
</dbReference>
<evidence type="ECO:0000259" key="12">
    <source>
        <dbReference type="PROSITE" id="PS50174"/>
    </source>
</evidence>
<keyword evidence="5" id="KW-0862">Zinc</keyword>
<dbReference type="GO" id="GO:0000398">
    <property type="term" value="P:mRNA splicing, via spliceosome"/>
    <property type="evidence" value="ECO:0007669"/>
    <property type="project" value="TreeGrafter"/>
</dbReference>
<comment type="subcellular location">
    <subcellularLocation>
        <location evidence="1">Nucleus</location>
    </subcellularLocation>
</comment>
<evidence type="ECO:0000256" key="5">
    <source>
        <dbReference type="ARBA" id="ARBA00022833"/>
    </source>
</evidence>
<dbReference type="InterPro" id="IPR000504">
    <property type="entry name" value="RRM_dom"/>
</dbReference>
<dbReference type="GO" id="GO:0003723">
    <property type="term" value="F:RNA binding"/>
    <property type="evidence" value="ECO:0007669"/>
    <property type="project" value="UniProtKB-UniRule"/>
</dbReference>
<dbReference type="Gene3D" id="3.30.70.330">
    <property type="match status" value="2"/>
</dbReference>
<dbReference type="PROSITE" id="PS50174">
    <property type="entry name" value="G_PATCH"/>
    <property type="match status" value="1"/>
</dbReference>
<evidence type="ECO:0000256" key="3">
    <source>
        <dbReference type="ARBA" id="ARBA00022737"/>
    </source>
</evidence>
<evidence type="ECO:0008006" key="16">
    <source>
        <dbReference type="Google" id="ProtNLM"/>
    </source>
</evidence>
<dbReference type="SMART" id="SM00360">
    <property type="entry name" value="RRM"/>
    <property type="match status" value="2"/>
</dbReference>
<name>A0A9X0CBJ6_9EURO</name>
<gene>
    <name evidence="14" type="ORF">N7463_000470</name>
</gene>
<evidence type="ECO:0000256" key="6">
    <source>
        <dbReference type="ARBA" id="ARBA00022884"/>
    </source>
</evidence>
<dbReference type="OrthoDB" id="29221at2759"/>
<dbReference type="SUPFAM" id="SSF90209">
    <property type="entry name" value="Ran binding protein zinc finger-like"/>
    <property type="match status" value="1"/>
</dbReference>
<dbReference type="SMART" id="SM00443">
    <property type="entry name" value="G_patch"/>
    <property type="match status" value="1"/>
</dbReference>
<reference evidence="14" key="1">
    <citation type="submission" date="2022-12" db="EMBL/GenBank/DDBJ databases">
        <authorList>
            <person name="Petersen C."/>
        </authorList>
    </citation>
    <scope>NUCLEOTIDE SEQUENCE</scope>
    <source>
        <strain evidence="14">IBT 29495</strain>
    </source>
</reference>
<proteinExistence type="predicted"/>
<feature type="compositionally biased region" description="Basic and acidic residues" evidence="10">
    <location>
        <begin position="88"/>
        <end position="119"/>
    </location>
</feature>